<evidence type="ECO:0000256" key="11">
    <source>
        <dbReference type="ARBA" id="ARBA00023235"/>
    </source>
</evidence>
<evidence type="ECO:0000256" key="5">
    <source>
        <dbReference type="ARBA" id="ARBA00022801"/>
    </source>
</evidence>
<comment type="catalytic activity">
    <reaction evidence="14 15">
        <text>ATP + H2O = ADP + phosphate + H(+)</text>
        <dbReference type="Rhea" id="RHEA:13065"/>
        <dbReference type="ChEBI" id="CHEBI:15377"/>
        <dbReference type="ChEBI" id="CHEBI:15378"/>
        <dbReference type="ChEBI" id="CHEBI:30616"/>
        <dbReference type="ChEBI" id="CHEBI:43474"/>
        <dbReference type="ChEBI" id="CHEBI:456216"/>
        <dbReference type="EC" id="5.6.2.4"/>
    </reaction>
</comment>
<evidence type="ECO:0000256" key="10">
    <source>
        <dbReference type="ARBA" id="ARBA00023204"/>
    </source>
</evidence>
<keyword evidence="9 15" id="KW-0233">DNA recombination</keyword>
<keyword evidence="10 15" id="KW-0234">DNA repair</keyword>
<dbReference type="SUPFAM" id="SSF50249">
    <property type="entry name" value="Nucleic acid-binding proteins"/>
    <property type="match status" value="1"/>
</dbReference>
<comment type="catalytic activity">
    <reaction evidence="12 15">
        <text>Couples ATP hydrolysis with the unwinding of duplex DNA by translocating in the 3'-5' direction.</text>
        <dbReference type="EC" id="5.6.2.4"/>
    </reaction>
</comment>
<evidence type="ECO:0000256" key="4">
    <source>
        <dbReference type="ARBA" id="ARBA00022763"/>
    </source>
</evidence>
<gene>
    <name evidence="18" type="primary">recG</name>
    <name evidence="18" type="ORF">IAC43_04870</name>
</gene>
<dbReference type="Gene3D" id="3.40.50.300">
    <property type="entry name" value="P-loop containing nucleotide triphosphate hydrolases"/>
    <property type="match status" value="2"/>
</dbReference>
<evidence type="ECO:0000313" key="19">
    <source>
        <dbReference type="Proteomes" id="UP000824160"/>
    </source>
</evidence>
<evidence type="ECO:0000256" key="12">
    <source>
        <dbReference type="ARBA" id="ARBA00034617"/>
    </source>
</evidence>
<reference evidence="18" key="2">
    <citation type="journal article" date="2021" name="PeerJ">
        <title>Extensive microbial diversity within the chicken gut microbiome revealed by metagenomics and culture.</title>
        <authorList>
            <person name="Gilroy R."/>
            <person name="Ravi A."/>
            <person name="Getino M."/>
            <person name="Pursley I."/>
            <person name="Horton D.L."/>
            <person name="Alikhan N.F."/>
            <person name="Baker D."/>
            <person name="Gharbi K."/>
            <person name="Hall N."/>
            <person name="Watson M."/>
            <person name="Adriaenssens E.M."/>
            <person name="Foster-Nyarko E."/>
            <person name="Jarju S."/>
            <person name="Secka A."/>
            <person name="Antonio M."/>
            <person name="Oren A."/>
            <person name="Chaudhuri R.R."/>
            <person name="La Ragione R."/>
            <person name="Hildebrand F."/>
            <person name="Pallen M.J."/>
        </authorList>
    </citation>
    <scope>NUCLEOTIDE SEQUENCE</scope>
    <source>
        <strain evidence="18">ChiBcec7-5410</strain>
    </source>
</reference>
<comment type="caution">
    <text evidence="18">The sequence shown here is derived from an EMBL/GenBank/DDBJ whole genome shotgun (WGS) entry which is preliminary data.</text>
</comment>
<dbReference type="GO" id="GO:0003677">
    <property type="term" value="F:DNA binding"/>
    <property type="evidence" value="ECO:0007669"/>
    <property type="project" value="UniProtKB-KW"/>
</dbReference>
<dbReference type="NCBIfam" id="TIGR00643">
    <property type="entry name" value="recG"/>
    <property type="match status" value="1"/>
</dbReference>
<evidence type="ECO:0000256" key="15">
    <source>
        <dbReference type="RuleBase" id="RU363016"/>
    </source>
</evidence>
<dbReference type="EC" id="5.6.2.4" evidence="13 15"/>
<keyword evidence="5 15" id="KW-0378">Hydrolase</keyword>
<dbReference type="InterPro" id="IPR011545">
    <property type="entry name" value="DEAD/DEAH_box_helicase_dom"/>
</dbReference>
<evidence type="ECO:0000256" key="14">
    <source>
        <dbReference type="ARBA" id="ARBA00048988"/>
    </source>
</evidence>
<feature type="domain" description="Helicase ATP-binding" evidence="16">
    <location>
        <begin position="281"/>
        <end position="442"/>
    </location>
</feature>
<dbReference type="InterPro" id="IPR033454">
    <property type="entry name" value="RecG_wedge"/>
</dbReference>
<evidence type="ECO:0000256" key="2">
    <source>
        <dbReference type="ARBA" id="ARBA00017846"/>
    </source>
</evidence>
<reference evidence="18" key="1">
    <citation type="submission" date="2020-10" db="EMBL/GenBank/DDBJ databases">
        <authorList>
            <person name="Gilroy R."/>
        </authorList>
    </citation>
    <scope>NUCLEOTIDE SEQUENCE</scope>
    <source>
        <strain evidence="18">ChiBcec7-5410</strain>
    </source>
</reference>
<dbReference type="InterPro" id="IPR001650">
    <property type="entry name" value="Helicase_C-like"/>
</dbReference>
<comment type="similarity">
    <text evidence="1 15">Belongs to the helicase family. RecG subfamily.</text>
</comment>
<protein>
    <recommendedName>
        <fullName evidence="2 15">ATP-dependent DNA helicase RecG</fullName>
        <ecNumber evidence="13 15">5.6.2.4</ecNumber>
    </recommendedName>
</protein>
<evidence type="ECO:0000256" key="9">
    <source>
        <dbReference type="ARBA" id="ARBA00023172"/>
    </source>
</evidence>
<dbReference type="NCBIfam" id="NF008168">
    <property type="entry name" value="PRK10917.2-2"/>
    <property type="match status" value="1"/>
</dbReference>
<accession>A0A9D1KRV3</accession>
<dbReference type="SMART" id="SM00490">
    <property type="entry name" value="HELICc"/>
    <property type="match status" value="1"/>
</dbReference>
<dbReference type="PROSITE" id="PS51194">
    <property type="entry name" value="HELICASE_CTER"/>
    <property type="match status" value="1"/>
</dbReference>
<evidence type="ECO:0000313" key="18">
    <source>
        <dbReference type="EMBL" id="HIT94495.1"/>
    </source>
</evidence>
<dbReference type="SMART" id="SM00487">
    <property type="entry name" value="DEXDc"/>
    <property type="match status" value="1"/>
</dbReference>
<evidence type="ECO:0000259" key="16">
    <source>
        <dbReference type="PROSITE" id="PS51192"/>
    </source>
</evidence>
<dbReference type="CDD" id="cd17992">
    <property type="entry name" value="DEXHc_RecG"/>
    <property type="match status" value="1"/>
</dbReference>
<dbReference type="GO" id="GO:0005524">
    <property type="term" value="F:ATP binding"/>
    <property type="evidence" value="ECO:0007669"/>
    <property type="project" value="UniProtKB-KW"/>
</dbReference>
<feature type="domain" description="Helicase C-terminal" evidence="17">
    <location>
        <begin position="461"/>
        <end position="622"/>
    </location>
</feature>
<organism evidence="18 19">
    <name type="scientific">Candidatus Faecivivens stercoripullorum</name>
    <dbReference type="NCBI Taxonomy" id="2840805"/>
    <lineage>
        <taxon>Bacteria</taxon>
        <taxon>Bacillati</taxon>
        <taxon>Bacillota</taxon>
        <taxon>Clostridia</taxon>
        <taxon>Eubacteriales</taxon>
        <taxon>Oscillospiraceae</taxon>
        <taxon>Oscillospiraceae incertae sedis</taxon>
        <taxon>Candidatus Faecivivens</taxon>
    </lineage>
</organism>
<dbReference type="GO" id="GO:0006281">
    <property type="term" value="P:DNA repair"/>
    <property type="evidence" value="ECO:0007669"/>
    <property type="project" value="UniProtKB-UniRule"/>
</dbReference>
<dbReference type="Pfam" id="PF00271">
    <property type="entry name" value="Helicase_C"/>
    <property type="match status" value="1"/>
</dbReference>
<dbReference type="GO" id="GO:0016787">
    <property type="term" value="F:hydrolase activity"/>
    <property type="evidence" value="ECO:0007669"/>
    <property type="project" value="UniProtKB-KW"/>
</dbReference>
<dbReference type="PROSITE" id="PS51192">
    <property type="entry name" value="HELICASE_ATP_BIND_1"/>
    <property type="match status" value="1"/>
</dbReference>
<dbReference type="PANTHER" id="PTHR47964:SF1">
    <property type="entry name" value="ATP-DEPENDENT DNA HELICASE HOMOLOG RECG, CHLOROPLASTIC"/>
    <property type="match status" value="1"/>
</dbReference>
<dbReference type="AlphaFoldDB" id="A0A9D1KRV3"/>
<dbReference type="Pfam" id="PF00270">
    <property type="entry name" value="DEAD"/>
    <property type="match status" value="1"/>
</dbReference>
<evidence type="ECO:0000256" key="13">
    <source>
        <dbReference type="ARBA" id="ARBA00034808"/>
    </source>
</evidence>
<evidence type="ECO:0000256" key="7">
    <source>
        <dbReference type="ARBA" id="ARBA00022840"/>
    </source>
</evidence>
<keyword evidence="8" id="KW-0238">DNA-binding</keyword>
<dbReference type="Pfam" id="PF17191">
    <property type="entry name" value="RecG_wedge"/>
    <property type="match status" value="1"/>
</dbReference>
<dbReference type="InterPro" id="IPR012340">
    <property type="entry name" value="NA-bd_OB-fold"/>
</dbReference>
<dbReference type="Proteomes" id="UP000824160">
    <property type="component" value="Unassembled WGS sequence"/>
</dbReference>
<keyword evidence="4 15" id="KW-0227">DNA damage</keyword>
<evidence type="ECO:0000256" key="6">
    <source>
        <dbReference type="ARBA" id="ARBA00022806"/>
    </source>
</evidence>
<dbReference type="InterPro" id="IPR014001">
    <property type="entry name" value="Helicase_ATP-bd"/>
</dbReference>
<dbReference type="SUPFAM" id="SSF52540">
    <property type="entry name" value="P-loop containing nucleoside triphosphate hydrolases"/>
    <property type="match status" value="2"/>
</dbReference>
<dbReference type="Pfam" id="PF19833">
    <property type="entry name" value="RecG_dom3_C"/>
    <property type="match status" value="1"/>
</dbReference>
<dbReference type="GO" id="GO:0043138">
    <property type="term" value="F:3'-5' DNA helicase activity"/>
    <property type="evidence" value="ECO:0007669"/>
    <property type="project" value="UniProtKB-EC"/>
</dbReference>
<dbReference type="GO" id="GO:0006310">
    <property type="term" value="P:DNA recombination"/>
    <property type="evidence" value="ECO:0007669"/>
    <property type="project" value="UniProtKB-UniRule"/>
</dbReference>
<keyword evidence="6 15" id="KW-0347">Helicase</keyword>
<keyword evidence="7 15" id="KW-0067">ATP-binding</keyword>
<evidence type="ECO:0000259" key="17">
    <source>
        <dbReference type="PROSITE" id="PS51194"/>
    </source>
</evidence>
<evidence type="ECO:0000256" key="8">
    <source>
        <dbReference type="ARBA" id="ARBA00023125"/>
    </source>
</evidence>
<dbReference type="NCBIfam" id="NF008165">
    <property type="entry name" value="PRK10917.1-3"/>
    <property type="match status" value="1"/>
</dbReference>
<keyword evidence="3 15" id="KW-0547">Nucleotide-binding</keyword>
<dbReference type="PANTHER" id="PTHR47964">
    <property type="entry name" value="ATP-DEPENDENT DNA HELICASE HOMOLOG RECG, CHLOROPLASTIC"/>
    <property type="match status" value="1"/>
</dbReference>
<name>A0A9D1KRV3_9FIRM</name>
<evidence type="ECO:0000256" key="1">
    <source>
        <dbReference type="ARBA" id="ARBA00007504"/>
    </source>
</evidence>
<dbReference type="InterPro" id="IPR047112">
    <property type="entry name" value="RecG/Mfd"/>
</dbReference>
<comment type="function">
    <text evidence="15">Plays a critical role in recombination and DNA repair. Helps process Holliday junction intermediates to mature products by catalyzing branch migration. Has replication fork regression activity, unwinds stalled or blocked replication forks to make a HJ that can be resolved. Has a DNA unwinding activity characteristic of a DNA helicase with 3'-5' polarity.</text>
</comment>
<dbReference type="InterPro" id="IPR027417">
    <property type="entry name" value="P-loop_NTPase"/>
</dbReference>
<dbReference type="Gene3D" id="2.40.50.140">
    <property type="entry name" value="Nucleic acid-binding proteins"/>
    <property type="match status" value="1"/>
</dbReference>
<dbReference type="InterPro" id="IPR045562">
    <property type="entry name" value="RecG_dom3_C"/>
</dbReference>
<evidence type="ECO:0000256" key="3">
    <source>
        <dbReference type="ARBA" id="ARBA00022741"/>
    </source>
</evidence>
<dbReference type="EMBL" id="DVLW01000128">
    <property type="protein sequence ID" value="HIT94495.1"/>
    <property type="molecule type" value="Genomic_DNA"/>
</dbReference>
<keyword evidence="11" id="KW-0413">Isomerase</keyword>
<dbReference type="InterPro" id="IPR004609">
    <property type="entry name" value="ATP-dep_DNA_helicase_RecG"/>
</dbReference>
<proteinExistence type="inferred from homology"/>
<sequence>MQPQVASEKNMVQIQLPQTPVTRLKNVGPKREALYLKLGIRTVEQLLAFYPRSYQDFTSPKTVDQCIGGENVVIAGKVLRKFPPAPIRKGMVLYKLQATDGLHNFVVTIFNSEYVYYGMKTGEDYVFAGKWTRTGAAYGLTLSTYLPAEEADILRPVYSLTEGLTSKMVQTNVKDAIEHFLPSMPDPLPEDLRKEHRLISYQAAIRQIHFPEGQTQLEAAKRRLSFEELLRLTIGLKLLKGRQRRETEVRIRRPDLRPFLQSLPYQLTGAQKRVIGEILLDMSSKYPMNRLVQGDVGSGKTMVAAAAAFAMVKSGYQAALMAPTEILASQHEATLRRFLEPLGIRIGLLSGSLTPKQKTLMREKIAAGEIDVVVGTHALVQQATVFHRLGLVITDEQHRFGVAQRQRLGEKGENPHVLVMSATPIPRTLALIVYGDLDLSVIDELPKGRQPIETFSIHSDKRERALGYIRDHLARGEQGYIVCPLIEENDPSGSMTAAVDYARQLQETAFKGYTVGLLHGRMKSDEKDAVMARFASGEIQLLVATTVVEVGVDVPNATIIMIENAERFGLSQLHQLRGRVGRGSKKSTCILLSDNDGEDNRKRLSVMKETCDGFVISKEDLKLRGAGDFFGYRQHGVPSLGISDVLEDTALFAEAQAAGYALLDADPDLSLPEHAILRAQVQQMTERGAGN</sequence>